<feature type="compositionally biased region" description="Polar residues" evidence="1">
    <location>
        <begin position="284"/>
        <end position="298"/>
    </location>
</feature>
<feature type="compositionally biased region" description="Gly residues" evidence="1">
    <location>
        <begin position="14"/>
        <end position="30"/>
    </location>
</feature>
<protein>
    <submittedName>
        <fullName evidence="3">Uncharacterized protein</fullName>
    </submittedName>
</protein>
<keyword evidence="4" id="KW-1185">Reference proteome</keyword>
<feature type="region of interest" description="Disordered" evidence="1">
    <location>
        <begin position="188"/>
        <end position="298"/>
    </location>
</feature>
<feature type="compositionally biased region" description="Polar residues" evidence="1">
    <location>
        <begin position="241"/>
        <end position="260"/>
    </location>
</feature>
<evidence type="ECO:0000256" key="2">
    <source>
        <dbReference type="SAM" id="Phobius"/>
    </source>
</evidence>
<feature type="compositionally biased region" description="Pro residues" evidence="1">
    <location>
        <begin position="34"/>
        <end position="51"/>
    </location>
</feature>
<organism evidence="3 4">
    <name type="scientific">Phasianus colchicus</name>
    <name type="common">Common pheasant</name>
    <dbReference type="NCBI Taxonomy" id="9054"/>
    <lineage>
        <taxon>Eukaryota</taxon>
        <taxon>Metazoa</taxon>
        <taxon>Chordata</taxon>
        <taxon>Craniata</taxon>
        <taxon>Vertebrata</taxon>
        <taxon>Euteleostomi</taxon>
        <taxon>Archelosauria</taxon>
        <taxon>Archosauria</taxon>
        <taxon>Dinosauria</taxon>
        <taxon>Saurischia</taxon>
        <taxon>Theropoda</taxon>
        <taxon>Coelurosauria</taxon>
        <taxon>Aves</taxon>
        <taxon>Neognathae</taxon>
        <taxon>Galloanserae</taxon>
        <taxon>Galliformes</taxon>
        <taxon>Phasianidae</taxon>
        <taxon>Phasianinae</taxon>
        <taxon>Phasianus</taxon>
    </lineage>
</organism>
<dbReference type="OMA" id="MVHESPT"/>
<dbReference type="Ensembl" id="ENSPCLT00000007567.1">
    <property type="protein sequence ID" value="ENSPCLP00000005444.1"/>
    <property type="gene ID" value="ENSPCLG00000004635.1"/>
</dbReference>
<reference evidence="3" key="1">
    <citation type="submission" date="2025-08" db="UniProtKB">
        <authorList>
            <consortium name="Ensembl"/>
        </authorList>
    </citation>
    <scope>IDENTIFICATION</scope>
</reference>
<name>A0A669PC92_PHACC</name>
<dbReference type="AlphaFoldDB" id="A0A669PC92"/>
<evidence type="ECO:0000313" key="4">
    <source>
        <dbReference type="Proteomes" id="UP000472261"/>
    </source>
</evidence>
<feature type="compositionally biased region" description="Polar residues" evidence="1">
    <location>
        <begin position="188"/>
        <end position="208"/>
    </location>
</feature>
<accession>A0A669PC92</accession>
<proteinExistence type="predicted"/>
<reference evidence="3" key="2">
    <citation type="submission" date="2025-09" db="UniProtKB">
        <authorList>
            <consortium name="Ensembl"/>
        </authorList>
    </citation>
    <scope>IDENTIFICATION</scope>
</reference>
<evidence type="ECO:0000313" key="3">
    <source>
        <dbReference type="Ensembl" id="ENSPCLP00000005444.1"/>
    </source>
</evidence>
<sequence>MPGAGKDHTAGAGSRAGTGRAGGAGRGGGSRPARPCPGPPPRAARPAPPQSRPGAAGGGSADRPSMEGTRRALLRLAAACCLLCALPGEGQKTTETAVLSPLLNTVPTSHQLREASDLSPDTTAVPETSLEINVTAAALNATGGHPTEVEDVFISATPVVGTKTETLQASTAASPTGITVIQHEHHNTSLSANSTEIPSSASTVSTLEKNPPDHEVTEPFSATKEMDDASSATPTPPLNSVPATTNRSQLEPTDGQTTGPTAARAETRPGTSPAVATEVEPSAPISTVGSTSPASTSSTVMMRLPVTSSPAASTAAIPTSTSAVGQQLEPMHEKASVLDVGDDENPELPSSPAVRADPLVIAVISVFIIMVGILGLVGFLRYRQHNSSMEFRRLQDLPMDDMMEDTPLSLYSY</sequence>
<keyword evidence="2" id="KW-0812">Transmembrane</keyword>
<evidence type="ECO:0000256" key="1">
    <source>
        <dbReference type="SAM" id="MobiDB-lite"/>
    </source>
</evidence>
<keyword evidence="2" id="KW-1133">Transmembrane helix</keyword>
<dbReference type="Proteomes" id="UP000472261">
    <property type="component" value="Unplaced"/>
</dbReference>
<feature type="region of interest" description="Disordered" evidence="1">
    <location>
        <begin position="1"/>
        <end position="66"/>
    </location>
</feature>
<keyword evidence="2" id="KW-0472">Membrane</keyword>
<feature type="transmembrane region" description="Helical" evidence="2">
    <location>
        <begin position="359"/>
        <end position="382"/>
    </location>
</feature>